<dbReference type="HAMAP" id="MF_00265">
    <property type="entry name" value="VapC_Nob1"/>
    <property type="match status" value="1"/>
</dbReference>
<evidence type="ECO:0000256" key="1">
    <source>
        <dbReference type="ARBA" id="ARBA00001946"/>
    </source>
</evidence>
<comment type="cofactor">
    <cofactor evidence="1 8">
        <name>Mg(2+)</name>
        <dbReference type="ChEBI" id="CHEBI:18420"/>
    </cofactor>
</comment>
<dbReference type="InterPro" id="IPR022907">
    <property type="entry name" value="VapC_family"/>
</dbReference>
<keyword evidence="11" id="KW-1185">Reference proteome</keyword>
<dbReference type="PANTHER" id="PTHR33653">
    <property type="entry name" value="RIBONUCLEASE VAPC2"/>
    <property type="match status" value="1"/>
</dbReference>
<name>A0ABV8UD60_9PROT</name>
<keyword evidence="8" id="KW-0800">Toxin</keyword>
<accession>A0ABV8UD60</accession>
<reference evidence="11" key="1">
    <citation type="journal article" date="2019" name="Int. J. Syst. Evol. Microbiol.">
        <title>The Global Catalogue of Microorganisms (GCM) 10K type strain sequencing project: providing services to taxonomists for standard genome sequencing and annotation.</title>
        <authorList>
            <consortium name="The Broad Institute Genomics Platform"/>
            <consortium name="The Broad Institute Genome Sequencing Center for Infectious Disease"/>
            <person name="Wu L."/>
            <person name="Ma J."/>
        </authorList>
    </citation>
    <scope>NUCLEOTIDE SEQUENCE [LARGE SCALE GENOMIC DNA]</scope>
    <source>
        <strain evidence="11">CGMCC 1.15304</strain>
    </source>
</reference>
<dbReference type="RefSeq" id="WP_068144127.1">
    <property type="nucleotide sequence ID" value="NZ_JBHSCR010000015.1"/>
</dbReference>
<dbReference type="Pfam" id="PF01850">
    <property type="entry name" value="PIN"/>
    <property type="match status" value="1"/>
</dbReference>
<dbReference type="SUPFAM" id="SSF88723">
    <property type="entry name" value="PIN domain-like"/>
    <property type="match status" value="1"/>
</dbReference>
<comment type="function">
    <text evidence="8">Toxic component of a toxin-antitoxin (TA) system. An RNase.</text>
</comment>
<dbReference type="EC" id="3.1.-.-" evidence="8"/>
<comment type="similarity">
    <text evidence="7 8">Belongs to the PINc/VapC protein family.</text>
</comment>
<evidence type="ECO:0000256" key="8">
    <source>
        <dbReference type="HAMAP-Rule" id="MF_00265"/>
    </source>
</evidence>
<dbReference type="Proteomes" id="UP001595776">
    <property type="component" value="Unassembled WGS sequence"/>
</dbReference>
<dbReference type="EMBL" id="JBHSCR010000015">
    <property type="protein sequence ID" value="MFC4349176.1"/>
    <property type="molecule type" value="Genomic_DNA"/>
</dbReference>
<feature type="binding site" evidence="8">
    <location>
        <position position="6"/>
    </location>
    <ligand>
        <name>Mg(2+)</name>
        <dbReference type="ChEBI" id="CHEBI:18420"/>
    </ligand>
</feature>
<keyword evidence="5 8" id="KW-0378">Hydrolase</keyword>
<evidence type="ECO:0000259" key="9">
    <source>
        <dbReference type="Pfam" id="PF01850"/>
    </source>
</evidence>
<keyword evidence="4 8" id="KW-0479">Metal-binding</keyword>
<proteinExistence type="inferred from homology"/>
<dbReference type="Gene3D" id="3.40.50.1010">
    <property type="entry name" value="5'-nuclease"/>
    <property type="match status" value="1"/>
</dbReference>
<dbReference type="CDD" id="cd18746">
    <property type="entry name" value="PIN_VapC4-5_FitB-like"/>
    <property type="match status" value="1"/>
</dbReference>
<organism evidence="10 11">
    <name type="scientific">Kordiimonas lipolytica</name>
    <dbReference type="NCBI Taxonomy" id="1662421"/>
    <lineage>
        <taxon>Bacteria</taxon>
        <taxon>Pseudomonadati</taxon>
        <taxon>Pseudomonadota</taxon>
        <taxon>Alphaproteobacteria</taxon>
        <taxon>Kordiimonadales</taxon>
        <taxon>Kordiimonadaceae</taxon>
        <taxon>Kordiimonas</taxon>
    </lineage>
</organism>
<evidence type="ECO:0000256" key="5">
    <source>
        <dbReference type="ARBA" id="ARBA00022801"/>
    </source>
</evidence>
<evidence type="ECO:0000256" key="3">
    <source>
        <dbReference type="ARBA" id="ARBA00022722"/>
    </source>
</evidence>
<evidence type="ECO:0000256" key="7">
    <source>
        <dbReference type="ARBA" id="ARBA00038093"/>
    </source>
</evidence>
<gene>
    <name evidence="8" type="primary">vapC</name>
    <name evidence="10" type="ORF">ACFO5Q_15080</name>
</gene>
<feature type="binding site" evidence="8">
    <location>
        <position position="102"/>
    </location>
    <ligand>
        <name>Mg(2+)</name>
        <dbReference type="ChEBI" id="CHEBI:18420"/>
    </ligand>
</feature>
<comment type="caution">
    <text evidence="10">The sequence shown here is derived from an EMBL/GenBank/DDBJ whole genome shotgun (WGS) entry which is preliminary data.</text>
</comment>
<dbReference type="InterPro" id="IPR029060">
    <property type="entry name" value="PIN-like_dom_sf"/>
</dbReference>
<evidence type="ECO:0000313" key="10">
    <source>
        <dbReference type="EMBL" id="MFC4349176.1"/>
    </source>
</evidence>
<evidence type="ECO:0000313" key="11">
    <source>
        <dbReference type="Proteomes" id="UP001595776"/>
    </source>
</evidence>
<evidence type="ECO:0000256" key="2">
    <source>
        <dbReference type="ARBA" id="ARBA00022649"/>
    </source>
</evidence>
<sequence length="136" mass="15326">MSYLIDTCAISELVRPRPNPKVRAWFRTAPQEGLYLSVLTLGEIRKGVAGLTEGNRYARIVDWLEHDLPTWFGSHILSVDTKVADEWGRLMAKAGRSLPAIDSLIAATAIHHRLTLVTRNTKDFAFAELDIINPWE</sequence>
<evidence type="ECO:0000256" key="4">
    <source>
        <dbReference type="ARBA" id="ARBA00022723"/>
    </source>
</evidence>
<keyword evidence="6 8" id="KW-0460">Magnesium</keyword>
<keyword evidence="2 8" id="KW-1277">Toxin-antitoxin system</keyword>
<protein>
    <recommendedName>
        <fullName evidence="8">Ribonuclease VapC</fullName>
        <shortName evidence="8">RNase VapC</shortName>
        <ecNumber evidence="8">3.1.-.-</ecNumber>
    </recommendedName>
    <alternativeName>
        <fullName evidence="8">Toxin VapC</fullName>
    </alternativeName>
</protein>
<feature type="domain" description="PIN" evidence="9">
    <location>
        <begin position="3"/>
        <end position="124"/>
    </location>
</feature>
<dbReference type="InterPro" id="IPR050556">
    <property type="entry name" value="Type_II_TA_system_RNase"/>
</dbReference>
<dbReference type="InterPro" id="IPR002716">
    <property type="entry name" value="PIN_dom"/>
</dbReference>
<keyword evidence="3 8" id="KW-0540">Nuclease</keyword>
<evidence type="ECO:0000256" key="6">
    <source>
        <dbReference type="ARBA" id="ARBA00022842"/>
    </source>
</evidence>
<dbReference type="PANTHER" id="PTHR33653:SF1">
    <property type="entry name" value="RIBONUCLEASE VAPC2"/>
    <property type="match status" value="1"/>
</dbReference>